<evidence type="ECO:0000256" key="1">
    <source>
        <dbReference type="SAM" id="MobiDB-lite"/>
    </source>
</evidence>
<keyword evidence="3" id="KW-1185">Reference proteome</keyword>
<reference evidence="2 3" key="1">
    <citation type="submission" date="2023-01" db="EMBL/GenBank/DDBJ databases">
        <authorList>
            <person name="Kreplak J."/>
        </authorList>
    </citation>
    <scope>NUCLEOTIDE SEQUENCE [LARGE SCALE GENOMIC DNA]</scope>
</reference>
<evidence type="ECO:0000313" key="3">
    <source>
        <dbReference type="Proteomes" id="UP001157006"/>
    </source>
</evidence>
<accession>A0AAV1AE42</accession>
<organism evidence="2 3">
    <name type="scientific">Vicia faba</name>
    <name type="common">Broad bean</name>
    <name type="synonym">Faba vulgaris</name>
    <dbReference type="NCBI Taxonomy" id="3906"/>
    <lineage>
        <taxon>Eukaryota</taxon>
        <taxon>Viridiplantae</taxon>
        <taxon>Streptophyta</taxon>
        <taxon>Embryophyta</taxon>
        <taxon>Tracheophyta</taxon>
        <taxon>Spermatophyta</taxon>
        <taxon>Magnoliopsida</taxon>
        <taxon>eudicotyledons</taxon>
        <taxon>Gunneridae</taxon>
        <taxon>Pentapetalae</taxon>
        <taxon>rosids</taxon>
        <taxon>fabids</taxon>
        <taxon>Fabales</taxon>
        <taxon>Fabaceae</taxon>
        <taxon>Papilionoideae</taxon>
        <taxon>50 kb inversion clade</taxon>
        <taxon>NPAAA clade</taxon>
        <taxon>Hologalegina</taxon>
        <taxon>IRL clade</taxon>
        <taxon>Fabeae</taxon>
        <taxon>Vicia</taxon>
    </lineage>
</organism>
<evidence type="ECO:0000313" key="2">
    <source>
        <dbReference type="EMBL" id="CAI8608885.1"/>
    </source>
</evidence>
<dbReference type="AlphaFoldDB" id="A0AAV1AE42"/>
<sequence length="178" mass="19675">MSNNNNGSLENMEPPTPTPTPASSETSHATKPLVDNVDDYEYIYVTEELSACYTTEWDAMFESARAPMCEDLSTYFFNPLKPQLPLNVLIPSEPQNTSVGGDNLDSCRLVVDEYHNQIMDPVDAATADSSLKPKKRGRPKKFKCLTVQSDVDAGSSAGLRKGNQLNEAPKKKRFPKSK</sequence>
<protein>
    <submittedName>
        <fullName evidence="2">Uncharacterized protein</fullName>
    </submittedName>
</protein>
<feature type="compositionally biased region" description="Low complexity" evidence="1">
    <location>
        <begin position="21"/>
        <end position="30"/>
    </location>
</feature>
<proteinExistence type="predicted"/>
<dbReference type="Proteomes" id="UP001157006">
    <property type="component" value="Chromosome 4"/>
</dbReference>
<feature type="region of interest" description="Disordered" evidence="1">
    <location>
        <begin position="1"/>
        <end position="32"/>
    </location>
</feature>
<dbReference type="EMBL" id="OX451739">
    <property type="protein sequence ID" value="CAI8608885.1"/>
    <property type="molecule type" value="Genomic_DNA"/>
</dbReference>
<gene>
    <name evidence="2" type="ORF">VFH_IV107120</name>
</gene>
<feature type="region of interest" description="Disordered" evidence="1">
    <location>
        <begin position="153"/>
        <end position="178"/>
    </location>
</feature>
<name>A0AAV1AE42_VICFA</name>